<evidence type="ECO:0000256" key="1">
    <source>
        <dbReference type="SAM" id="MobiDB-lite"/>
    </source>
</evidence>
<dbReference type="Proteomes" id="UP000029120">
    <property type="component" value="Unassembled WGS sequence"/>
</dbReference>
<keyword evidence="3" id="KW-1185">Reference proteome</keyword>
<protein>
    <submittedName>
        <fullName evidence="2">Uncharacterized protein</fullName>
    </submittedName>
</protein>
<feature type="region of interest" description="Disordered" evidence="1">
    <location>
        <begin position="1"/>
        <end position="124"/>
    </location>
</feature>
<sequence>MSSKSSTSVKLDRKKVRRDSDVTLAHTSDYRLDASIPTGVPLAGPLDRRLSDASSPEVELPEHQFEAVPPQRTGPSASRPTLKELTDDGSSYARSGSNSRGSDPSDRVETDEGTSGGKKGSLINFRTAAPKSPCPGLCHGIKLDDCNDVASSMRSSMVYVLTPARGWDGIAIRYPERNDRPWSPPKGFLCVYKCFIKNGGFCFPIPRLLLQYCHRRRIAVLQLTHGSIRAVMAVVVLAAERGGVVTIDEFEEISPFSPIGNTGRFYISPQGGYQLVAGHSSQDVLISKVGALTSALAEVDEAKKGEVSRIEGEVAELKSASKDAVARAVGEAKKRAKDKLRRSLEIMEARSRAQTEVNRLASLANQVPTRDLALDISSAESSEDEAEGTEVDGRTTVAGKIPALTRAEIEEAMNGDTQDGINRLEFQGEDVEDVIEPAGAEEPAVTTEPAVTETVNATTEAVDAATGEPIAPLFPDPTPEEQLGFFLV</sequence>
<reference evidence="3" key="1">
    <citation type="journal article" date="2015" name="Nat. Plants">
        <title>Genome expansion of Arabis alpina linked with retrotransposition and reduced symmetric DNA methylation.</title>
        <authorList>
            <person name="Willing E.M."/>
            <person name="Rawat V."/>
            <person name="Mandakova T."/>
            <person name="Maumus F."/>
            <person name="James G.V."/>
            <person name="Nordstroem K.J."/>
            <person name="Becker C."/>
            <person name="Warthmann N."/>
            <person name="Chica C."/>
            <person name="Szarzynska B."/>
            <person name="Zytnicki M."/>
            <person name="Albani M.C."/>
            <person name="Kiefer C."/>
            <person name="Bergonzi S."/>
            <person name="Castaings L."/>
            <person name="Mateos J.L."/>
            <person name="Berns M.C."/>
            <person name="Bujdoso N."/>
            <person name="Piofczyk T."/>
            <person name="de Lorenzo L."/>
            <person name="Barrero-Sicilia C."/>
            <person name="Mateos I."/>
            <person name="Piednoel M."/>
            <person name="Hagmann J."/>
            <person name="Chen-Min-Tao R."/>
            <person name="Iglesias-Fernandez R."/>
            <person name="Schuster S.C."/>
            <person name="Alonso-Blanco C."/>
            <person name="Roudier F."/>
            <person name="Carbonero P."/>
            <person name="Paz-Ares J."/>
            <person name="Davis S.J."/>
            <person name="Pecinka A."/>
            <person name="Quesneville H."/>
            <person name="Colot V."/>
            <person name="Lysak M.A."/>
            <person name="Weigel D."/>
            <person name="Coupland G."/>
            <person name="Schneeberger K."/>
        </authorList>
    </citation>
    <scope>NUCLEOTIDE SEQUENCE [LARGE SCALE GENOMIC DNA]</scope>
    <source>
        <strain evidence="3">cv. Pajares</strain>
    </source>
</reference>
<dbReference type="AlphaFoldDB" id="A0A087FYA9"/>
<feature type="compositionally biased region" description="Polar residues" evidence="1">
    <location>
        <begin position="88"/>
        <end position="102"/>
    </location>
</feature>
<proteinExistence type="predicted"/>
<accession>A0A087FYA9</accession>
<dbReference type="Gramene" id="KFK22611">
    <property type="protein sequence ID" value="KFK22611"/>
    <property type="gene ID" value="AALP_AAs51035U000100"/>
</dbReference>
<dbReference type="EMBL" id="KL987450">
    <property type="protein sequence ID" value="KFK22611.1"/>
    <property type="molecule type" value="Genomic_DNA"/>
</dbReference>
<dbReference type="OrthoDB" id="1114316at2759"/>
<name>A0A087FYA9_ARAAL</name>
<evidence type="ECO:0000313" key="2">
    <source>
        <dbReference type="EMBL" id="KFK22611.1"/>
    </source>
</evidence>
<gene>
    <name evidence="2" type="ORF">AALP_AAs51035U000100</name>
</gene>
<organism evidence="2 3">
    <name type="scientific">Arabis alpina</name>
    <name type="common">Alpine rock-cress</name>
    <dbReference type="NCBI Taxonomy" id="50452"/>
    <lineage>
        <taxon>Eukaryota</taxon>
        <taxon>Viridiplantae</taxon>
        <taxon>Streptophyta</taxon>
        <taxon>Embryophyta</taxon>
        <taxon>Tracheophyta</taxon>
        <taxon>Spermatophyta</taxon>
        <taxon>Magnoliopsida</taxon>
        <taxon>eudicotyledons</taxon>
        <taxon>Gunneridae</taxon>
        <taxon>Pentapetalae</taxon>
        <taxon>rosids</taxon>
        <taxon>malvids</taxon>
        <taxon>Brassicales</taxon>
        <taxon>Brassicaceae</taxon>
        <taxon>Arabideae</taxon>
        <taxon>Arabis</taxon>
    </lineage>
</organism>
<evidence type="ECO:0000313" key="3">
    <source>
        <dbReference type="Proteomes" id="UP000029120"/>
    </source>
</evidence>